<dbReference type="AlphaFoldDB" id="A0AA38ND08"/>
<proteinExistence type="predicted"/>
<gene>
    <name evidence="2" type="ORF">GGU10DRAFT_332941</name>
</gene>
<reference evidence="2" key="1">
    <citation type="submission" date="2022-08" db="EMBL/GenBank/DDBJ databases">
        <authorList>
            <consortium name="DOE Joint Genome Institute"/>
            <person name="Min B."/>
            <person name="Riley R."/>
            <person name="Sierra-Patev S."/>
            <person name="Naranjo-Ortiz M."/>
            <person name="Looney B."/>
            <person name="Konkel Z."/>
            <person name="Slot J.C."/>
            <person name="Sakamoto Y."/>
            <person name="Steenwyk J.L."/>
            <person name="Rokas A."/>
            <person name="Carro J."/>
            <person name="Camarero S."/>
            <person name="Ferreira P."/>
            <person name="Molpeceres G."/>
            <person name="Ruiz-Duenas F.J."/>
            <person name="Serrano A."/>
            <person name="Henrissat B."/>
            <person name="Drula E."/>
            <person name="Hughes K.W."/>
            <person name="Mata J.L."/>
            <person name="Ishikawa N.K."/>
            <person name="Vargas-Isla R."/>
            <person name="Ushijima S."/>
            <person name="Smith C.A."/>
            <person name="Ahrendt S."/>
            <person name="Andreopoulos W."/>
            <person name="He G."/>
            <person name="Labutti K."/>
            <person name="Lipzen A."/>
            <person name="Ng V."/>
            <person name="Sandor L."/>
            <person name="Barry K."/>
            <person name="Martinez A.T."/>
            <person name="Xiao Y."/>
            <person name="Gibbons J.G."/>
            <person name="Terashima K."/>
            <person name="Hibbett D.S."/>
            <person name="Grigoriev I.V."/>
        </authorList>
    </citation>
    <scope>NUCLEOTIDE SEQUENCE</scope>
    <source>
        <strain evidence="2">TFB10291</strain>
    </source>
</reference>
<organism evidence="2 3">
    <name type="scientific">Lentinula aff. detonsa</name>
    <dbReference type="NCBI Taxonomy" id="2804958"/>
    <lineage>
        <taxon>Eukaryota</taxon>
        <taxon>Fungi</taxon>
        <taxon>Dikarya</taxon>
        <taxon>Basidiomycota</taxon>
        <taxon>Agaricomycotina</taxon>
        <taxon>Agaricomycetes</taxon>
        <taxon>Agaricomycetidae</taxon>
        <taxon>Agaricales</taxon>
        <taxon>Marasmiineae</taxon>
        <taxon>Omphalotaceae</taxon>
        <taxon>Lentinula</taxon>
    </lineage>
</organism>
<evidence type="ECO:0000313" key="3">
    <source>
        <dbReference type="Proteomes" id="UP001163798"/>
    </source>
</evidence>
<comment type="caution">
    <text evidence="2">The sequence shown here is derived from an EMBL/GenBank/DDBJ whole genome shotgun (WGS) entry which is preliminary data.</text>
</comment>
<evidence type="ECO:0000313" key="2">
    <source>
        <dbReference type="EMBL" id="KAJ3785641.1"/>
    </source>
</evidence>
<keyword evidence="3" id="KW-1185">Reference proteome</keyword>
<dbReference type="EMBL" id="MU793335">
    <property type="protein sequence ID" value="KAJ3785641.1"/>
    <property type="molecule type" value="Genomic_DNA"/>
</dbReference>
<accession>A0AA38ND08</accession>
<protein>
    <submittedName>
        <fullName evidence="2">Uncharacterized protein</fullName>
    </submittedName>
</protein>
<dbReference type="Proteomes" id="UP001163798">
    <property type="component" value="Unassembled WGS sequence"/>
</dbReference>
<name>A0AA38ND08_9AGAR</name>
<evidence type="ECO:0000256" key="1">
    <source>
        <dbReference type="SAM" id="MobiDB-lite"/>
    </source>
</evidence>
<feature type="region of interest" description="Disordered" evidence="1">
    <location>
        <begin position="253"/>
        <end position="272"/>
    </location>
</feature>
<sequence>MPTNPKLRKMRVTTLPISRRVLFHPRNEVKRANKLGHTSILYDDDMGMLNSQLSDNQWATNIGLEATQAPVKAEMFPLCIPPTSTPIKAETFTLCPPHLNCKSKMDMGQDIASVKNEECMSLLLYQLPGVTTSDLPPIYHLHSPSPMLQNIALDPDLDTRPCVNEESGASTPLPTVQDIAVDVNLDSWPLSDRALVASAADTIVKGLHTLVDQLRERYTKNLADLESERDLLHLQLVYQEKYINNLQGLLSDRGMSPPPSPLMESQKHHFHF</sequence>